<name>A0A1D1V752_RAMVA</name>
<reference evidence="1 2" key="1">
    <citation type="journal article" date="2016" name="Nat. Commun.">
        <title>Extremotolerant tardigrade genome and improved radiotolerance of human cultured cells by tardigrade-unique protein.</title>
        <authorList>
            <person name="Hashimoto T."/>
            <person name="Horikawa D.D."/>
            <person name="Saito Y."/>
            <person name="Kuwahara H."/>
            <person name="Kozuka-Hata H."/>
            <person name="Shin-I T."/>
            <person name="Minakuchi Y."/>
            <person name="Ohishi K."/>
            <person name="Motoyama A."/>
            <person name="Aizu T."/>
            <person name="Enomoto A."/>
            <person name="Kondo K."/>
            <person name="Tanaka S."/>
            <person name="Hara Y."/>
            <person name="Koshikawa S."/>
            <person name="Sagara H."/>
            <person name="Miura T."/>
            <person name="Yokobori S."/>
            <person name="Miyagawa K."/>
            <person name="Suzuki Y."/>
            <person name="Kubo T."/>
            <person name="Oyama M."/>
            <person name="Kohara Y."/>
            <person name="Fujiyama A."/>
            <person name="Arakawa K."/>
            <person name="Katayama T."/>
            <person name="Toyoda A."/>
            <person name="Kunieda T."/>
        </authorList>
    </citation>
    <scope>NUCLEOTIDE SEQUENCE [LARGE SCALE GENOMIC DNA]</scope>
    <source>
        <strain evidence="1 2">YOKOZUNA-1</strain>
    </source>
</reference>
<comment type="caution">
    <text evidence="1">The sequence shown here is derived from an EMBL/GenBank/DDBJ whole genome shotgun (WGS) entry which is preliminary data.</text>
</comment>
<dbReference type="EMBL" id="BDGG01000004">
    <property type="protein sequence ID" value="GAU97519.1"/>
    <property type="molecule type" value="Genomic_DNA"/>
</dbReference>
<evidence type="ECO:0000313" key="1">
    <source>
        <dbReference type="EMBL" id="GAU97519.1"/>
    </source>
</evidence>
<dbReference type="AlphaFoldDB" id="A0A1D1V752"/>
<gene>
    <name evidence="1" type="primary">RvY_08800-1</name>
    <name evidence="1" type="synonym">RvY_08800.1</name>
    <name evidence="1" type="ORF">RvY_08800</name>
</gene>
<accession>A0A1D1V752</accession>
<sequence>MALESEDILLPVDNGPATDNRLCDPHLSPWPLENSVAAGGEHVWVPFSFTHVEYVKGKKSFTYAKALVTRYSAN</sequence>
<evidence type="ECO:0000313" key="2">
    <source>
        <dbReference type="Proteomes" id="UP000186922"/>
    </source>
</evidence>
<dbReference type="Proteomes" id="UP000186922">
    <property type="component" value="Unassembled WGS sequence"/>
</dbReference>
<keyword evidence="2" id="KW-1185">Reference proteome</keyword>
<organism evidence="1 2">
    <name type="scientific">Ramazzottius varieornatus</name>
    <name type="common">Water bear</name>
    <name type="synonym">Tardigrade</name>
    <dbReference type="NCBI Taxonomy" id="947166"/>
    <lineage>
        <taxon>Eukaryota</taxon>
        <taxon>Metazoa</taxon>
        <taxon>Ecdysozoa</taxon>
        <taxon>Tardigrada</taxon>
        <taxon>Eutardigrada</taxon>
        <taxon>Parachela</taxon>
        <taxon>Hypsibioidea</taxon>
        <taxon>Ramazzottiidae</taxon>
        <taxon>Ramazzottius</taxon>
    </lineage>
</organism>
<protein>
    <submittedName>
        <fullName evidence="1">Uncharacterized protein</fullName>
    </submittedName>
</protein>
<proteinExistence type="predicted"/>